<evidence type="ECO:0000313" key="3">
    <source>
        <dbReference type="Proteomes" id="UP001314170"/>
    </source>
</evidence>
<name>A0AAV1RS13_9ROSI</name>
<comment type="caution">
    <text evidence="2">The sequence shown here is derived from an EMBL/GenBank/DDBJ whole genome shotgun (WGS) entry which is preliminary data.</text>
</comment>
<dbReference type="Proteomes" id="UP001314170">
    <property type="component" value="Unassembled WGS sequence"/>
</dbReference>
<evidence type="ECO:0000256" key="1">
    <source>
        <dbReference type="SAM" id="MobiDB-lite"/>
    </source>
</evidence>
<keyword evidence="3" id="KW-1185">Reference proteome</keyword>
<protein>
    <submittedName>
        <fullName evidence="2">Uncharacterized protein</fullName>
    </submittedName>
</protein>
<evidence type="ECO:0000313" key="2">
    <source>
        <dbReference type="EMBL" id="CAK7339496.1"/>
    </source>
</evidence>
<sequence length="87" mass="9676">MFSRTTAPRRLKPQKPSLQSSSSTWKVDLTMMFAGSIPNPEMMQDLNPADYPKQASLAAGVVVVYWLVAACMDFGAREIQRVNGRDL</sequence>
<gene>
    <name evidence="2" type="ORF">DCAF_LOCUS14549</name>
</gene>
<organism evidence="2 3">
    <name type="scientific">Dovyalis caffra</name>
    <dbReference type="NCBI Taxonomy" id="77055"/>
    <lineage>
        <taxon>Eukaryota</taxon>
        <taxon>Viridiplantae</taxon>
        <taxon>Streptophyta</taxon>
        <taxon>Embryophyta</taxon>
        <taxon>Tracheophyta</taxon>
        <taxon>Spermatophyta</taxon>
        <taxon>Magnoliopsida</taxon>
        <taxon>eudicotyledons</taxon>
        <taxon>Gunneridae</taxon>
        <taxon>Pentapetalae</taxon>
        <taxon>rosids</taxon>
        <taxon>fabids</taxon>
        <taxon>Malpighiales</taxon>
        <taxon>Salicaceae</taxon>
        <taxon>Flacourtieae</taxon>
        <taxon>Dovyalis</taxon>
    </lineage>
</organism>
<proteinExistence type="predicted"/>
<feature type="region of interest" description="Disordered" evidence="1">
    <location>
        <begin position="1"/>
        <end position="22"/>
    </location>
</feature>
<dbReference type="EMBL" id="CAWUPB010001158">
    <property type="protein sequence ID" value="CAK7339496.1"/>
    <property type="molecule type" value="Genomic_DNA"/>
</dbReference>
<accession>A0AAV1RS13</accession>
<reference evidence="2 3" key="1">
    <citation type="submission" date="2024-01" db="EMBL/GenBank/DDBJ databases">
        <authorList>
            <person name="Waweru B."/>
        </authorList>
    </citation>
    <scope>NUCLEOTIDE SEQUENCE [LARGE SCALE GENOMIC DNA]</scope>
</reference>
<dbReference type="AlphaFoldDB" id="A0AAV1RS13"/>